<dbReference type="AlphaFoldDB" id="A0A2R6XPC3"/>
<evidence type="ECO:0000313" key="1">
    <source>
        <dbReference type="EMBL" id="PTQ47964.1"/>
    </source>
</evidence>
<evidence type="ECO:0000313" key="2">
    <source>
        <dbReference type="Proteomes" id="UP000244005"/>
    </source>
</evidence>
<accession>A0A2R6XPC3</accession>
<dbReference type="EMBL" id="KZ772678">
    <property type="protein sequence ID" value="PTQ47964.1"/>
    <property type="molecule type" value="Genomic_DNA"/>
</dbReference>
<keyword evidence="2" id="KW-1185">Reference proteome</keyword>
<organism evidence="1 2">
    <name type="scientific">Marchantia polymorpha</name>
    <name type="common">Common liverwort</name>
    <name type="synonym">Marchantia aquatica</name>
    <dbReference type="NCBI Taxonomy" id="3197"/>
    <lineage>
        <taxon>Eukaryota</taxon>
        <taxon>Viridiplantae</taxon>
        <taxon>Streptophyta</taxon>
        <taxon>Embryophyta</taxon>
        <taxon>Marchantiophyta</taxon>
        <taxon>Marchantiopsida</taxon>
        <taxon>Marchantiidae</taxon>
        <taxon>Marchantiales</taxon>
        <taxon>Marchantiaceae</taxon>
        <taxon>Marchantia</taxon>
    </lineage>
</organism>
<reference evidence="2" key="1">
    <citation type="journal article" date="2017" name="Cell">
        <title>Insights into land plant evolution garnered from the Marchantia polymorpha genome.</title>
        <authorList>
            <person name="Bowman J.L."/>
            <person name="Kohchi T."/>
            <person name="Yamato K.T."/>
            <person name="Jenkins J."/>
            <person name="Shu S."/>
            <person name="Ishizaki K."/>
            <person name="Yamaoka S."/>
            <person name="Nishihama R."/>
            <person name="Nakamura Y."/>
            <person name="Berger F."/>
            <person name="Adam C."/>
            <person name="Aki S.S."/>
            <person name="Althoff F."/>
            <person name="Araki T."/>
            <person name="Arteaga-Vazquez M.A."/>
            <person name="Balasubrmanian S."/>
            <person name="Barry K."/>
            <person name="Bauer D."/>
            <person name="Boehm C.R."/>
            <person name="Briginshaw L."/>
            <person name="Caballero-Perez J."/>
            <person name="Catarino B."/>
            <person name="Chen F."/>
            <person name="Chiyoda S."/>
            <person name="Chovatia M."/>
            <person name="Davies K.M."/>
            <person name="Delmans M."/>
            <person name="Demura T."/>
            <person name="Dierschke T."/>
            <person name="Dolan L."/>
            <person name="Dorantes-Acosta A.E."/>
            <person name="Eklund D.M."/>
            <person name="Florent S.N."/>
            <person name="Flores-Sandoval E."/>
            <person name="Fujiyama A."/>
            <person name="Fukuzawa H."/>
            <person name="Galik B."/>
            <person name="Grimanelli D."/>
            <person name="Grimwood J."/>
            <person name="Grossniklaus U."/>
            <person name="Hamada T."/>
            <person name="Haseloff J."/>
            <person name="Hetherington A.J."/>
            <person name="Higo A."/>
            <person name="Hirakawa Y."/>
            <person name="Hundley H.N."/>
            <person name="Ikeda Y."/>
            <person name="Inoue K."/>
            <person name="Inoue S.I."/>
            <person name="Ishida S."/>
            <person name="Jia Q."/>
            <person name="Kakita M."/>
            <person name="Kanazawa T."/>
            <person name="Kawai Y."/>
            <person name="Kawashima T."/>
            <person name="Kennedy M."/>
            <person name="Kinose K."/>
            <person name="Kinoshita T."/>
            <person name="Kohara Y."/>
            <person name="Koide E."/>
            <person name="Komatsu K."/>
            <person name="Kopischke S."/>
            <person name="Kubo M."/>
            <person name="Kyozuka J."/>
            <person name="Lagercrantz U."/>
            <person name="Lin S.S."/>
            <person name="Lindquist E."/>
            <person name="Lipzen A.M."/>
            <person name="Lu C.W."/>
            <person name="De Luna E."/>
            <person name="Martienssen R.A."/>
            <person name="Minamino N."/>
            <person name="Mizutani M."/>
            <person name="Mizutani M."/>
            <person name="Mochizuki N."/>
            <person name="Monte I."/>
            <person name="Mosher R."/>
            <person name="Nagasaki H."/>
            <person name="Nakagami H."/>
            <person name="Naramoto S."/>
            <person name="Nishitani K."/>
            <person name="Ohtani M."/>
            <person name="Okamoto T."/>
            <person name="Okumura M."/>
            <person name="Phillips J."/>
            <person name="Pollak B."/>
            <person name="Reinders A."/>
            <person name="Rovekamp M."/>
            <person name="Sano R."/>
            <person name="Sawa S."/>
            <person name="Schmid M.W."/>
            <person name="Shirakawa M."/>
            <person name="Solano R."/>
            <person name="Spunde A."/>
            <person name="Suetsugu N."/>
            <person name="Sugano S."/>
            <person name="Sugiyama A."/>
            <person name="Sun R."/>
            <person name="Suzuki Y."/>
            <person name="Takenaka M."/>
            <person name="Takezawa D."/>
            <person name="Tomogane H."/>
            <person name="Tsuzuki M."/>
            <person name="Ueda T."/>
            <person name="Umeda M."/>
            <person name="Ward J.M."/>
            <person name="Watanabe Y."/>
            <person name="Yazaki K."/>
            <person name="Yokoyama R."/>
            <person name="Yoshitake Y."/>
            <person name="Yotsui I."/>
            <person name="Zachgo S."/>
            <person name="Schmutz J."/>
        </authorList>
    </citation>
    <scope>NUCLEOTIDE SEQUENCE [LARGE SCALE GENOMIC DNA]</scope>
    <source>
        <strain evidence="2">Tak-1</strain>
    </source>
</reference>
<name>A0A2R6XPC3_MARPO</name>
<dbReference type="Proteomes" id="UP000244005">
    <property type="component" value="Unassembled WGS sequence"/>
</dbReference>
<gene>
    <name evidence="1" type="ORF">MARPO_0006s0015</name>
</gene>
<sequence>MDYYICAFGAIFATCRRIVASRLESCHLHATHSPELGVHECVRAERVHPWGGVRSLAYVLIRSVVASALGGRSREASRAALSRSLAPSEK</sequence>
<dbReference type="Gramene" id="Mp3g05420.1">
    <property type="protein sequence ID" value="Mp3g05420.1.cds1"/>
    <property type="gene ID" value="Mp3g05420"/>
</dbReference>
<proteinExistence type="predicted"/>
<protein>
    <submittedName>
        <fullName evidence="1">Uncharacterized protein</fullName>
    </submittedName>
</protein>